<dbReference type="Gene3D" id="1.25.40.10">
    <property type="entry name" value="Tetratricopeptide repeat domain"/>
    <property type="match status" value="2"/>
</dbReference>
<evidence type="ECO:0000256" key="8">
    <source>
        <dbReference type="ARBA" id="ARBA00022980"/>
    </source>
</evidence>
<dbReference type="EMBL" id="MNPL01002180">
    <property type="protein sequence ID" value="OQR78481.1"/>
    <property type="molecule type" value="Genomic_DNA"/>
</dbReference>
<evidence type="ECO:0000256" key="13">
    <source>
        <dbReference type="SAM" id="MobiDB-lite"/>
    </source>
</evidence>
<keyword evidence="5" id="KW-0810">Translation regulation</keyword>
<dbReference type="InterPro" id="IPR002885">
    <property type="entry name" value="PPR_rpt"/>
</dbReference>
<evidence type="ECO:0000256" key="12">
    <source>
        <dbReference type="PROSITE-ProRule" id="PRU00708"/>
    </source>
</evidence>
<dbReference type="NCBIfam" id="TIGR00756">
    <property type="entry name" value="PPR"/>
    <property type="match status" value="1"/>
</dbReference>
<comment type="similarity">
    <text evidence="2">Belongs to the mitochondrion-specific ribosomal protein mS39 family.</text>
</comment>
<gene>
    <name evidence="14" type="ORF">BIW11_02723</name>
</gene>
<dbReference type="InterPro" id="IPR037387">
    <property type="entry name" value="PTCD3"/>
</dbReference>
<keyword evidence="10" id="KW-0687">Ribonucleoprotein</keyword>
<organism evidence="14 15">
    <name type="scientific">Tropilaelaps mercedesae</name>
    <dbReference type="NCBI Taxonomy" id="418985"/>
    <lineage>
        <taxon>Eukaryota</taxon>
        <taxon>Metazoa</taxon>
        <taxon>Ecdysozoa</taxon>
        <taxon>Arthropoda</taxon>
        <taxon>Chelicerata</taxon>
        <taxon>Arachnida</taxon>
        <taxon>Acari</taxon>
        <taxon>Parasitiformes</taxon>
        <taxon>Mesostigmata</taxon>
        <taxon>Gamasina</taxon>
        <taxon>Dermanyssoidea</taxon>
        <taxon>Laelapidae</taxon>
        <taxon>Tropilaelaps</taxon>
    </lineage>
</organism>
<evidence type="ECO:0000256" key="5">
    <source>
        <dbReference type="ARBA" id="ARBA00022845"/>
    </source>
</evidence>
<evidence type="ECO:0000256" key="3">
    <source>
        <dbReference type="ARBA" id="ARBA00022730"/>
    </source>
</evidence>
<protein>
    <recommendedName>
        <fullName evidence="11">Small ribosomal subunit protein mS39</fullName>
    </recommendedName>
</protein>
<dbReference type="GO" id="GO:0006417">
    <property type="term" value="P:regulation of translation"/>
    <property type="evidence" value="ECO:0007669"/>
    <property type="project" value="UniProtKB-KW"/>
</dbReference>
<dbReference type="InterPro" id="IPR011990">
    <property type="entry name" value="TPR-like_helical_dom_sf"/>
</dbReference>
<proteinExistence type="inferred from homology"/>
<dbReference type="GO" id="GO:0005739">
    <property type="term" value="C:mitochondrion"/>
    <property type="evidence" value="ECO:0007669"/>
    <property type="project" value="UniProtKB-SubCell"/>
</dbReference>
<keyword evidence="8" id="KW-0689">Ribosomal protein</keyword>
<comment type="subcellular location">
    <subcellularLocation>
        <location evidence="1">Mitochondrion</location>
    </subcellularLocation>
</comment>
<keyword evidence="4" id="KW-0677">Repeat</keyword>
<dbReference type="Pfam" id="PF22330">
    <property type="entry name" value="Rib_mS39_PPR"/>
    <property type="match status" value="1"/>
</dbReference>
<evidence type="ECO:0000256" key="10">
    <source>
        <dbReference type="ARBA" id="ARBA00023274"/>
    </source>
</evidence>
<dbReference type="PANTHER" id="PTHR16276">
    <property type="entry name" value="PENTATRICOPEPTIDE REPEAT DOMAIN-CONTAINING PROTEIN 3"/>
    <property type="match status" value="1"/>
</dbReference>
<evidence type="ECO:0000313" key="15">
    <source>
        <dbReference type="Proteomes" id="UP000192247"/>
    </source>
</evidence>
<sequence length="732" mass="83722">MIAANVNHNINTGPQKKASSANRRKFGSGLIFHRSSFCAARLAKGYGFIMNRAFVLRLSVSRRRLSQLTSTRKESAPEVPIEIPKKIPRGPTDILRALASTVKIDYTAPHYRYKDDPFLIPTTNNAKRWFALSKESGRRAAMYFLQKYPELFSYDPAEPKIPGFCPTEEFIEGKDYLESDLISFIDNVRVIEAQSVFKYLQAQGKDISQETILSLLQLTAFFNCEKADTDCFPDERWLTLNQKAQKRTWSDGNLAEQLFELIKDKNAVAYGALIQGMAKHLHYTKAFALYEEMCSKGLTPTRNTYNYLLNCVYSVRDSESSRWELAKRLLIDMSDKGVQPNLITLNNLLFIFTWTGHSKNSKLNTLRTLAEMRAHGIEPSLATYLAVLMVFCKTSSANSDVFSEVLEFINENTLIVRDPRDVDFFRMAMIICHEHLVDKDLAYKVYTARRGFNRRRDTDAEGQAEFMGERLCGLRDSKVNEILEKNPDLIGNSYNHSHYYQHFFELLANAELIDVYMDVYHKYVPNIYSPELRVFVETLRAIDLNDAFRHLPQVWSDIVLSDYAQREQILTPVLALTARFKSTGTPEDDELQNRLVVIARDAQDRVNAANKRQKEKFIAPIFFTGEHVGNLIQTYLNAGEMKDAWKTVKSLVEDQREIVGSPKIEPLRQFVERSCADGKPDRAVFCATYCAEIGHVDVVDWMLTKAETYKFDESVRAKLNTLAGPSPRTPDA</sequence>
<dbReference type="STRING" id="418985.A0A1V9XYD8"/>
<evidence type="ECO:0000256" key="4">
    <source>
        <dbReference type="ARBA" id="ARBA00022737"/>
    </source>
</evidence>
<keyword evidence="15" id="KW-1185">Reference proteome</keyword>
<dbReference type="OrthoDB" id="185373at2759"/>
<name>A0A1V9XYD8_9ACAR</name>
<feature type="repeat" description="PPR" evidence="12">
    <location>
        <begin position="266"/>
        <end position="300"/>
    </location>
</feature>
<dbReference type="Proteomes" id="UP000192247">
    <property type="component" value="Unassembled WGS sequence"/>
</dbReference>
<dbReference type="GO" id="GO:0032543">
    <property type="term" value="P:mitochondrial translation"/>
    <property type="evidence" value="ECO:0007669"/>
    <property type="project" value="InterPro"/>
</dbReference>
<dbReference type="GO" id="GO:0019843">
    <property type="term" value="F:rRNA binding"/>
    <property type="evidence" value="ECO:0007669"/>
    <property type="project" value="UniProtKB-KW"/>
</dbReference>
<dbReference type="GO" id="GO:1990904">
    <property type="term" value="C:ribonucleoprotein complex"/>
    <property type="evidence" value="ECO:0007669"/>
    <property type="project" value="UniProtKB-KW"/>
</dbReference>
<dbReference type="PANTHER" id="PTHR16276:SF1">
    <property type="entry name" value="SMALL RIBOSOMAL SUBUNIT PROTEIN MS39"/>
    <property type="match status" value="1"/>
</dbReference>
<keyword evidence="6" id="KW-0694">RNA-binding</keyword>
<evidence type="ECO:0000256" key="7">
    <source>
        <dbReference type="ARBA" id="ARBA00022946"/>
    </source>
</evidence>
<evidence type="ECO:0000256" key="6">
    <source>
        <dbReference type="ARBA" id="ARBA00022884"/>
    </source>
</evidence>
<keyword evidence="7" id="KW-0809">Transit peptide</keyword>
<dbReference type="GO" id="GO:0043024">
    <property type="term" value="F:ribosomal small subunit binding"/>
    <property type="evidence" value="ECO:0007669"/>
    <property type="project" value="InterPro"/>
</dbReference>
<comment type="caution">
    <text evidence="14">The sequence shown here is derived from an EMBL/GenBank/DDBJ whole genome shotgun (WGS) entry which is preliminary data.</text>
</comment>
<evidence type="ECO:0000256" key="9">
    <source>
        <dbReference type="ARBA" id="ARBA00023128"/>
    </source>
</evidence>
<dbReference type="GO" id="GO:0005840">
    <property type="term" value="C:ribosome"/>
    <property type="evidence" value="ECO:0007669"/>
    <property type="project" value="UniProtKB-KW"/>
</dbReference>
<evidence type="ECO:0000256" key="11">
    <source>
        <dbReference type="ARBA" id="ARBA00035134"/>
    </source>
</evidence>
<keyword evidence="3" id="KW-0699">rRNA-binding</keyword>
<feature type="region of interest" description="Disordered" evidence="13">
    <location>
        <begin position="1"/>
        <end position="21"/>
    </location>
</feature>
<dbReference type="Pfam" id="PF13812">
    <property type="entry name" value="PPR_3"/>
    <property type="match status" value="1"/>
</dbReference>
<evidence type="ECO:0000256" key="1">
    <source>
        <dbReference type="ARBA" id="ARBA00004173"/>
    </source>
</evidence>
<dbReference type="InParanoid" id="A0A1V9XYD8"/>
<dbReference type="FunCoup" id="A0A1V9XYD8">
    <property type="interactions" value="1452"/>
</dbReference>
<accession>A0A1V9XYD8</accession>
<dbReference type="AlphaFoldDB" id="A0A1V9XYD8"/>
<reference evidence="14 15" key="1">
    <citation type="journal article" date="2017" name="Gigascience">
        <title>Draft genome of the honey bee ectoparasitic mite, Tropilaelaps mercedesae, is shaped by the parasitic life history.</title>
        <authorList>
            <person name="Dong X."/>
            <person name="Armstrong S.D."/>
            <person name="Xia D."/>
            <person name="Makepeace B.L."/>
            <person name="Darby A.C."/>
            <person name="Kadowaki T."/>
        </authorList>
    </citation>
    <scope>NUCLEOTIDE SEQUENCE [LARGE SCALE GENOMIC DNA]</scope>
    <source>
        <strain evidence="14">Wuxi-XJTLU</strain>
    </source>
</reference>
<keyword evidence="9" id="KW-0496">Mitochondrion</keyword>
<evidence type="ECO:0000256" key="2">
    <source>
        <dbReference type="ARBA" id="ARBA00008551"/>
    </source>
</evidence>
<dbReference type="InterPro" id="IPR055063">
    <property type="entry name" value="Rib_mS39_PPR"/>
</dbReference>
<evidence type="ECO:0000313" key="14">
    <source>
        <dbReference type="EMBL" id="OQR78481.1"/>
    </source>
</evidence>
<dbReference type="PROSITE" id="PS51375">
    <property type="entry name" value="PPR"/>
    <property type="match status" value="1"/>
</dbReference>